<dbReference type="Pfam" id="PF04542">
    <property type="entry name" value="Sigma70_r2"/>
    <property type="match status" value="1"/>
</dbReference>
<dbReference type="PANTHER" id="PTHR43133">
    <property type="entry name" value="RNA POLYMERASE ECF-TYPE SIGMA FACTO"/>
    <property type="match status" value="1"/>
</dbReference>
<evidence type="ECO:0000256" key="3">
    <source>
        <dbReference type="ARBA" id="ARBA00023082"/>
    </source>
</evidence>
<dbReference type="KEGG" id="cace:CACET_c14650"/>
<dbReference type="STRING" id="84022.CACET_c14650"/>
<dbReference type="SUPFAM" id="SSF88946">
    <property type="entry name" value="Sigma2 domain of RNA polymerase sigma factors"/>
    <property type="match status" value="1"/>
</dbReference>
<dbReference type="InterPro" id="IPR013325">
    <property type="entry name" value="RNA_pol_sigma_r2"/>
</dbReference>
<dbReference type="GO" id="GO:0006352">
    <property type="term" value="P:DNA-templated transcription initiation"/>
    <property type="evidence" value="ECO:0007669"/>
    <property type="project" value="InterPro"/>
</dbReference>
<dbReference type="InterPro" id="IPR014284">
    <property type="entry name" value="RNA_pol_sigma-70_dom"/>
</dbReference>
<dbReference type="SUPFAM" id="SSF88659">
    <property type="entry name" value="Sigma3 and sigma4 domains of RNA polymerase sigma factors"/>
    <property type="match status" value="1"/>
</dbReference>
<evidence type="ECO:0000256" key="1">
    <source>
        <dbReference type="ARBA" id="ARBA00010641"/>
    </source>
</evidence>
<evidence type="ECO:0000259" key="6">
    <source>
        <dbReference type="Pfam" id="PF04542"/>
    </source>
</evidence>
<reference evidence="8 9" key="1">
    <citation type="submission" date="2014-10" db="EMBL/GenBank/DDBJ databases">
        <title>Genome sequence of Clostridium aceticum DSM 1496.</title>
        <authorList>
            <person name="Poehlein A."/>
            <person name="Schiel-Bengelsdorf B."/>
            <person name="Gottschalk G."/>
            <person name="Duerre P."/>
            <person name="Daniel R."/>
        </authorList>
    </citation>
    <scope>NUCLEOTIDE SEQUENCE [LARGE SCALE GENOMIC DNA]</scope>
    <source>
        <strain evidence="8 9">DSM 1496</strain>
    </source>
</reference>
<accession>A0A0G3W898</accession>
<dbReference type="AlphaFoldDB" id="A0A0G3W898"/>
<evidence type="ECO:0000256" key="5">
    <source>
        <dbReference type="ARBA" id="ARBA00023163"/>
    </source>
</evidence>
<dbReference type="InterPro" id="IPR007627">
    <property type="entry name" value="RNA_pol_sigma70_r2"/>
</dbReference>
<dbReference type="NCBIfam" id="TIGR02937">
    <property type="entry name" value="sigma70-ECF"/>
    <property type="match status" value="1"/>
</dbReference>
<evidence type="ECO:0000256" key="4">
    <source>
        <dbReference type="ARBA" id="ARBA00023125"/>
    </source>
</evidence>
<evidence type="ECO:0000313" key="9">
    <source>
        <dbReference type="Proteomes" id="UP000035704"/>
    </source>
</evidence>
<evidence type="ECO:0000313" key="8">
    <source>
        <dbReference type="EMBL" id="AKL94926.1"/>
    </source>
</evidence>
<dbReference type="InterPro" id="IPR039425">
    <property type="entry name" value="RNA_pol_sigma-70-like"/>
</dbReference>
<dbReference type="PATRIC" id="fig|84022.6.peg.1460"/>
<dbReference type="Gene3D" id="1.10.10.10">
    <property type="entry name" value="Winged helix-like DNA-binding domain superfamily/Winged helix DNA-binding domain"/>
    <property type="match status" value="1"/>
</dbReference>
<dbReference type="Gene3D" id="1.10.1740.10">
    <property type="match status" value="1"/>
</dbReference>
<dbReference type="GO" id="GO:0003677">
    <property type="term" value="F:DNA binding"/>
    <property type="evidence" value="ECO:0007669"/>
    <property type="project" value="UniProtKB-KW"/>
</dbReference>
<dbReference type="Proteomes" id="UP000035704">
    <property type="component" value="Chromosome"/>
</dbReference>
<feature type="domain" description="RNA polymerase sigma factor 70 region 4 type 2" evidence="7">
    <location>
        <begin position="105"/>
        <end position="156"/>
    </location>
</feature>
<comment type="similarity">
    <text evidence="1">Belongs to the sigma-70 factor family. ECF subfamily.</text>
</comment>
<proteinExistence type="inferred from homology"/>
<dbReference type="InterPro" id="IPR013324">
    <property type="entry name" value="RNA_pol_sigma_r3/r4-like"/>
</dbReference>
<keyword evidence="4" id="KW-0238">DNA-binding</keyword>
<feature type="domain" description="RNA polymerase sigma-70 region 2" evidence="6">
    <location>
        <begin position="6"/>
        <end position="67"/>
    </location>
</feature>
<keyword evidence="9" id="KW-1185">Reference proteome</keyword>
<dbReference type="InterPro" id="IPR013249">
    <property type="entry name" value="RNA_pol_sigma70_r4_t2"/>
</dbReference>
<gene>
    <name evidence="8" type="ORF">CACET_c14650</name>
</gene>
<dbReference type="InterPro" id="IPR036388">
    <property type="entry name" value="WH-like_DNA-bd_sf"/>
</dbReference>
<dbReference type="PANTHER" id="PTHR43133:SF8">
    <property type="entry name" value="RNA POLYMERASE SIGMA FACTOR HI_1459-RELATED"/>
    <property type="match status" value="1"/>
</dbReference>
<evidence type="ECO:0000256" key="2">
    <source>
        <dbReference type="ARBA" id="ARBA00023015"/>
    </source>
</evidence>
<name>A0A0G3W898_9CLOT</name>
<protein>
    <submittedName>
        <fullName evidence="8">RNA polymerase sigma factor</fullName>
    </submittedName>
</protein>
<evidence type="ECO:0000259" key="7">
    <source>
        <dbReference type="Pfam" id="PF08281"/>
    </source>
</evidence>
<sequence length="167" mass="19457">MELSKKYGSVCRKVARNILNNDLDAEECVNDSFLGAWNSIPPQNPNPLLTYICRIVRNLSVKKYHKNTALKRNSFYDATLDELEDCLASPVNVETELTAKELTLLLDSFLDTLDKENRMMFVRRYWYSDSIADIAVRFQYSSNNVTVRLFRTRNKLQIYLRKAGFEI</sequence>
<organism evidence="8 9">
    <name type="scientific">Clostridium aceticum</name>
    <dbReference type="NCBI Taxonomy" id="84022"/>
    <lineage>
        <taxon>Bacteria</taxon>
        <taxon>Bacillati</taxon>
        <taxon>Bacillota</taxon>
        <taxon>Clostridia</taxon>
        <taxon>Eubacteriales</taxon>
        <taxon>Clostridiaceae</taxon>
        <taxon>Clostridium</taxon>
    </lineage>
</organism>
<dbReference type="Pfam" id="PF08281">
    <property type="entry name" value="Sigma70_r4_2"/>
    <property type="match status" value="1"/>
</dbReference>
<dbReference type="EMBL" id="CP009687">
    <property type="protein sequence ID" value="AKL94926.1"/>
    <property type="molecule type" value="Genomic_DNA"/>
</dbReference>
<keyword evidence="5" id="KW-0804">Transcription</keyword>
<keyword evidence="2" id="KW-0805">Transcription regulation</keyword>
<keyword evidence="3" id="KW-0731">Sigma factor</keyword>
<dbReference type="GO" id="GO:0016987">
    <property type="term" value="F:sigma factor activity"/>
    <property type="evidence" value="ECO:0007669"/>
    <property type="project" value="UniProtKB-KW"/>
</dbReference>